<evidence type="ECO:0000313" key="3">
    <source>
        <dbReference type="Proteomes" id="UP001189429"/>
    </source>
</evidence>
<evidence type="ECO:0000259" key="1">
    <source>
        <dbReference type="PROSITE" id="PS50072"/>
    </source>
</evidence>
<dbReference type="Proteomes" id="UP001189429">
    <property type="component" value="Unassembled WGS sequence"/>
</dbReference>
<evidence type="ECO:0000313" key="2">
    <source>
        <dbReference type="EMBL" id="CAK0832650.1"/>
    </source>
</evidence>
<protein>
    <recommendedName>
        <fullName evidence="1">PPIase cyclophilin-type domain-containing protein</fullName>
    </recommendedName>
</protein>
<gene>
    <name evidence="2" type="ORF">PCOR1329_LOCUS30615</name>
</gene>
<dbReference type="InterPro" id="IPR002130">
    <property type="entry name" value="Cyclophilin-type_PPIase_dom"/>
</dbReference>
<dbReference type="EMBL" id="CAUYUJ010011814">
    <property type="protein sequence ID" value="CAK0832650.1"/>
    <property type="molecule type" value="Genomic_DNA"/>
</dbReference>
<dbReference type="SUPFAM" id="SSF50891">
    <property type="entry name" value="Cyclophilin-like"/>
    <property type="match status" value="1"/>
</dbReference>
<dbReference type="InterPro" id="IPR029000">
    <property type="entry name" value="Cyclophilin-like_dom_sf"/>
</dbReference>
<proteinExistence type="predicted"/>
<sequence>MQACTGTYPGKGGISGRYQLATMSSVSKDRMLGFANFPGGNFLAKKNPAAAGEFLEKIPLAGSDTKTDEVNQLRHDQVGRVSMRKGGGSFNFVISPVKDDAPWLDEQQRVVMGQVSEGLDVIGGAELNNLKGYEKGGSILQFLPEPPGKGSSNAYLKDSDYLLVPDEKVQIWKSKDLTNNVETKLLL</sequence>
<name>A0ABN9SLJ1_9DINO</name>
<feature type="domain" description="PPIase cyclophilin-type" evidence="1">
    <location>
        <begin position="1"/>
        <end position="122"/>
    </location>
</feature>
<accession>A0ABN9SLJ1</accession>
<comment type="caution">
    <text evidence="2">The sequence shown here is derived from an EMBL/GenBank/DDBJ whole genome shotgun (WGS) entry which is preliminary data.</text>
</comment>
<dbReference type="Gene3D" id="2.40.100.10">
    <property type="entry name" value="Cyclophilin-like"/>
    <property type="match status" value="1"/>
</dbReference>
<dbReference type="Pfam" id="PF00160">
    <property type="entry name" value="Pro_isomerase"/>
    <property type="match status" value="1"/>
</dbReference>
<keyword evidence="3" id="KW-1185">Reference proteome</keyword>
<organism evidence="2 3">
    <name type="scientific">Prorocentrum cordatum</name>
    <dbReference type="NCBI Taxonomy" id="2364126"/>
    <lineage>
        <taxon>Eukaryota</taxon>
        <taxon>Sar</taxon>
        <taxon>Alveolata</taxon>
        <taxon>Dinophyceae</taxon>
        <taxon>Prorocentrales</taxon>
        <taxon>Prorocentraceae</taxon>
        <taxon>Prorocentrum</taxon>
    </lineage>
</organism>
<reference evidence="2" key="1">
    <citation type="submission" date="2023-10" db="EMBL/GenBank/DDBJ databases">
        <authorList>
            <person name="Chen Y."/>
            <person name="Shah S."/>
            <person name="Dougan E. K."/>
            <person name="Thang M."/>
            <person name="Chan C."/>
        </authorList>
    </citation>
    <scope>NUCLEOTIDE SEQUENCE [LARGE SCALE GENOMIC DNA]</scope>
</reference>
<dbReference type="PROSITE" id="PS50072">
    <property type="entry name" value="CSA_PPIASE_2"/>
    <property type="match status" value="1"/>
</dbReference>